<keyword evidence="3" id="KW-0812">Transmembrane</keyword>
<sequence length="159" mass="18149">SPSEAAIKETDASRAGDERDLTGSALERTELERSHLMIPLERGWRKGTDGALIQPKVRLRQEVVSVSGQRRGQRITVPVKKLFAKEKRPYGLGIVGRLTNRTYRKRIDSYVKRQIEDMNDHRPFFTYWITFVHLLITILAVSIYGIAPVGFSQHETVDS</sequence>
<feature type="transmembrane region" description="Helical" evidence="3">
    <location>
        <begin position="124"/>
        <end position="147"/>
    </location>
</feature>
<comment type="caution">
    <text evidence="4">The sequence shown here is derived from an EMBL/GenBank/DDBJ whole genome shotgun (WGS) entry which is preliminary data.</text>
</comment>
<dbReference type="InterPro" id="IPR051512">
    <property type="entry name" value="Inactive_Rhomboid"/>
</dbReference>
<dbReference type="PANTHER" id="PTHR45965:SF4">
    <property type="entry name" value="INACTIVE RHOMBOID PROTEIN 1"/>
    <property type="match status" value="1"/>
</dbReference>
<evidence type="ECO:0000313" key="5">
    <source>
        <dbReference type="Proteomes" id="UP001529510"/>
    </source>
</evidence>
<evidence type="ECO:0000256" key="2">
    <source>
        <dbReference type="SAM" id="MobiDB-lite"/>
    </source>
</evidence>
<evidence type="ECO:0000256" key="1">
    <source>
        <dbReference type="ARBA" id="ARBA00009045"/>
    </source>
</evidence>
<feature type="region of interest" description="Disordered" evidence="2">
    <location>
        <begin position="1"/>
        <end position="20"/>
    </location>
</feature>
<dbReference type="AlphaFoldDB" id="A0ABD0Q0N3"/>
<feature type="non-terminal residue" evidence="4">
    <location>
        <position position="1"/>
    </location>
</feature>
<evidence type="ECO:0000313" key="4">
    <source>
        <dbReference type="EMBL" id="KAL0179666.1"/>
    </source>
</evidence>
<proteinExistence type="inferred from homology"/>
<evidence type="ECO:0000256" key="3">
    <source>
        <dbReference type="SAM" id="Phobius"/>
    </source>
</evidence>
<dbReference type="PANTHER" id="PTHR45965">
    <property type="entry name" value="INACTIVE RHOMBOID PROTEIN"/>
    <property type="match status" value="1"/>
</dbReference>
<keyword evidence="3" id="KW-1133">Transmembrane helix</keyword>
<accession>A0ABD0Q0N3</accession>
<gene>
    <name evidence="4" type="ORF">M9458_025108</name>
</gene>
<feature type="non-terminal residue" evidence="4">
    <location>
        <position position="159"/>
    </location>
</feature>
<organism evidence="4 5">
    <name type="scientific">Cirrhinus mrigala</name>
    <name type="common">Mrigala</name>
    <dbReference type="NCBI Taxonomy" id="683832"/>
    <lineage>
        <taxon>Eukaryota</taxon>
        <taxon>Metazoa</taxon>
        <taxon>Chordata</taxon>
        <taxon>Craniata</taxon>
        <taxon>Vertebrata</taxon>
        <taxon>Euteleostomi</taxon>
        <taxon>Actinopterygii</taxon>
        <taxon>Neopterygii</taxon>
        <taxon>Teleostei</taxon>
        <taxon>Ostariophysi</taxon>
        <taxon>Cypriniformes</taxon>
        <taxon>Cyprinidae</taxon>
        <taxon>Labeoninae</taxon>
        <taxon>Labeonini</taxon>
        <taxon>Cirrhinus</taxon>
    </lineage>
</organism>
<name>A0ABD0Q0N3_CIRMR</name>
<keyword evidence="5" id="KW-1185">Reference proteome</keyword>
<comment type="similarity">
    <text evidence="1">Belongs to the peptidase S54 family.</text>
</comment>
<dbReference type="EMBL" id="JAMKFB020000012">
    <property type="protein sequence ID" value="KAL0179666.1"/>
    <property type="molecule type" value="Genomic_DNA"/>
</dbReference>
<protein>
    <submittedName>
        <fullName evidence="4">Uncharacterized protein</fullName>
    </submittedName>
</protein>
<keyword evidence="3" id="KW-0472">Membrane</keyword>
<reference evidence="4 5" key="1">
    <citation type="submission" date="2024-05" db="EMBL/GenBank/DDBJ databases">
        <title>Genome sequencing and assembly of Indian major carp, Cirrhinus mrigala (Hamilton, 1822).</title>
        <authorList>
            <person name="Mohindra V."/>
            <person name="Chowdhury L.M."/>
            <person name="Lal K."/>
            <person name="Jena J.K."/>
        </authorList>
    </citation>
    <scope>NUCLEOTIDE SEQUENCE [LARGE SCALE GENOMIC DNA]</scope>
    <source>
        <strain evidence="4">CM1030</strain>
        <tissue evidence="4">Blood</tissue>
    </source>
</reference>
<dbReference type="Proteomes" id="UP001529510">
    <property type="component" value="Unassembled WGS sequence"/>
</dbReference>